<dbReference type="EMBL" id="CP007452">
    <property type="protein sequence ID" value="AHM55761.1"/>
    <property type="molecule type" value="Genomic_DNA"/>
</dbReference>
<keyword evidence="1" id="KW-1133">Transmembrane helix</keyword>
<gene>
    <name evidence="2" type="ORF">EAL2_c04590</name>
</gene>
<keyword evidence="1" id="KW-0472">Membrane</keyword>
<dbReference type="PATRIC" id="fig|1286171.3.peg.403"/>
<reference evidence="2 3" key="1">
    <citation type="journal article" date="2014" name="Genome Announc.">
        <title>Complete Genome Sequence of Amino Acid-Utilizing Eubacterium acidaminophilum al-2 (DSM 3953).</title>
        <authorList>
            <person name="Poehlein A."/>
            <person name="Andreesen J.R."/>
            <person name="Daniel R."/>
        </authorList>
    </citation>
    <scope>NUCLEOTIDE SEQUENCE [LARGE SCALE GENOMIC DNA]</scope>
    <source>
        <strain evidence="2 3">DSM 3953</strain>
    </source>
</reference>
<organism evidence="2 3">
    <name type="scientific">Peptoclostridium acidaminophilum DSM 3953</name>
    <dbReference type="NCBI Taxonomy" id="1286171"/>
    <lineage>
        <taxon>Bacteria</taxon>
        <taxon>Bacillati</taxon>
        <taxon>Bacillota</taxon>
        <taxon>Clostridia</taxon>
        <taxon>Peptostreptococcales</taxon>
        <taxon>Peptoclostridiaceae</taxon>
        <taxon>Peptoclostridium</taxon>
    </lineage>
</organism>
<dbReference type="Proteomes" id="UP000019591">
    <property type="component" value="Chromosome"/>
</dbReference>
<accession>W8U474</accession>
<proteinExistence type="predicted"/>
<evidence type="ECO:0000256" key="1">
    <source>
        <dbReference type="SAM" id="Phobius"/>
    </source>
</evidence>
<keyword evidence="3" id="KW-1185">Reference proteome</keyword>
<name>W8U474_PEPAC</name>
<sequence>MTGAAIGFLVTVWSIVFITIFVSLRRLTSAEAAKKGQK</sequence>
<keyword evidence="1" id="KW-0812">Transmembrane</keyword>
<dbReference type="KEGG" id="eac:EAL2_c04590"/>
<dbReference type="STRING" id="1286171.EAL2_c04590"/>
<evidence type="ECO:0000313" key="2">
    <source>
        <dbReference type="EMBL" id="AHM55761.1"/>
    </source>
</evidence>
<dbReference type="AlphaFoldDB" id="W8U474"/>
<feature type="transmembrane region" description="Helical" evidence="1">
    <location>
        <begin position="6"/>
        <end position="24"/>
    </location>
</feature>
<dbReference type="HOGENOM" id="CLU_3328015_0_0_9"/>
<protein>
    <submittedName>
        <fullName evidence="2">Uncharacterized protein</fullName>
    </submittedName>
</protein>
<evidence type="ECO:0000313" key="3">
    <source>
        <dbReference type="Proteomes" id="UP000019591"/>
    </source>
</evidence>